<dbReference type="Proteomes" id="UP000800093">
    <property type="component" value="Unassembled WGS sequence"/>
</dbReference>
<feature type="signal peptide" evidence="1">
    <location>
        <begin position="1"/>
        <end position="20"/>
    </location>
</feature>
<name>A0A9P4MVI6_9PLEO</name>
<gene>
    <name evidence="2" type="ORF">CC78DRAFT_621319</name>
</gene>
<evidence type="ECO:0000256" key="1">
    <source>
        <dbReference type="SAM" id="SignalP"/>
    </source>
</evidence>
<dbReference type="OrthoDB" id="3785627at2759"/>
<organism evidence="2 3">
    <name type="scientific">Lojkania enalia</name>
    <dbReference type="NCBI Taxonomy" id="147567"/>
    <lineage>
        <taxon>Eukaryota</taxon>
        <taxon>Fungi</taxon>
        <taxon>Dikarya</taxon>
        <taxon>Ascomycota</taxon>
        <taxon>Pezizomycotina</taxon>
        <taxon>Dothideomycetes</taxon>
        <taxon>Pleosporomycetidae</taxon>
        <taxon>Pleosporales</taxon>
        <taxon>Pleosporales incertae sedis</taxon>
        <taxon>Lojkania</taxon>
    </lineage>
</organism>
<feature type="chain" id="PRO_5040165794" evidence="1">
    <location>
        <begin position="21"/>
        <end position="217"/>
    </location>
</feature>
<comment type="caution">
    <text evidence="2">The sequence shown here is derived from an EMBL/GenBank/DDBJ whole genome shotgun (WGS) entry which is preliminary data.</text>
</comment>
<dbReference type="AlphaFoldDB" id="A0A9P4MVI6"/>
<reference evidence="3" key="1">
    <citation type="journal article" date="2020" name="Stud. Mycol.">
        <title>101 Dothideomycetes genomes: A test case for predicting lifestyles and emergence of pathogens.</title>
        <authorList>
            <person name="Haridas S."/>
            <person name="Albert R."/>
            <person name="Binder M."/>
            <person name="Bloem J."/>
            <person name="LaButti K."/>
            <person name="Salamov A."/>
            <person name="Andreopoulos B."/>
            <person name="Baker S."/>
            <person name="Barry K."/>
            <person name="Bills G."/>
            <person name="Bluhm B."/>
            <person name="Cannon C."/>
            <person name="Castanera R."/>
            <person name="Culley D."/>
            <person name="Daum C."/>
            <person name="Ezra D."/>
            <person name="Gonzalez J."/>
            <person name="Henrissat B."/>
            <person name="Kuo A."/>
            <person name="Liang C."/>
            <person name="Lipzen A."/>
            <person name="Lutzoni F."/>
            <person name="Magnuson J."/>
            <person name="Mondo S."/>
            <person name="Nolan M."/>
            <person name="Ohm R."/>
            <person name="Pangilinan J."/>
            <person name="Park H.-J."/>
            <person name="Ramirez L."/>
            <person name="Alfaro M."/>
            <person name="Sun H."/>
            <person name="Tritt A."/>
            <person name="Yoshinaga Y."/>
            <person name="Zwiers L.-H."/>
            <person name="Turgeon B."/>
            <person name="Goodwin S."/>
            <person name="Spatafora J."/>
            <person name="Crous P."/>
            <person name="Grigoriev I."/>
        </authorList>
    </citation>
    <scope>NUCLEOTIDE SEQUENCE [LARGE SCALE GENOMIC DNA]</scope>
    <source>
        <strain evidence="3">CBS 304.66</strain>
    </source>
</reference>
<keyword evidence="1" id="KW-0732">Signal</keyword>
<accession>A0A9P4MVI6</accession>
<protein>
    <submittedName>
        <fullName evidence="2">Uncharacterized protein</fullName>
    </submittedName>
</protein>
<proteinExistence type="predicted"/>
<sequence>MVFLAALAIIITLLSKPSHSQEACYYAKKPHKSSCALPDLWSMRQTLCTSSQNWGEGFPFLSGHGLVLSMKDNCTADNDPLGIDIRMTISSTVKDRDDCFARTKSIIERCVEKGSPTYNGGEWYDLEEPDKTFIWMQYFHIDPPPPPNPCYEYPPPPYCTAYPYPPIKPRKDTVQARKESNDLKERSLKGTHIDVDVYGNVLRKRFFHMDGTVEKLV</sequence>
<keyword evidence="3" id="KW-1185">Reference proteome</keyword>
<evidence type="ECO:0000313" key="2">
    <source>
        <dbReference type="EMBL" id="KAF2259035.1"/>
    </source>
</evidence>
<evidence type="ECO:0000313" key="3">
    <source>
        <dbReference type="Proteomes" id="UP000800093"/>
    </source>
</evidence>
<dbReference type="EMBL" id="ML986723">
    <property type="protein sequence ID" value="KAF2259035.1"/>
    <property type="molecule type" value="Genomic_DNA"/>
</dbReference>